<evidence type="ECO:0000256" key="2">
    <source>
        <dbReference type="ARBA" id="ARBA00022722"/>
    </source>
</evidence>
<evidence type="ECO:0000313" key="9">
    <source>
        <dbReference type="Proteomes" id="UP000186469"/>
    </source>
</evidence>
<dbReference type="GO" id="GO:0016787">
    <property type="term" value="F:hydrolase activity"/>
    <property type="evidence" value="ECO:0007669"/>
    <property type="project" value="UniProtKB-KW"/>
</dbReference>
<accession>A0A1M7SFV2</accession>
<feature type="domain" description="Endoribonuclease YicC-like C-terminal" evidence="7">
    <location>
        <begin position="174"/>
        <end position="293"/>
    </location>
</feature>
<keyword evidence="4" id="KW-0378">Hydrolase</keyword>
<keyword evidence="2" id="KW-0540">Nuclease</keyword>
<evidence type="ECO:0000256" key="4">
    <source>
        <dbReference type="ARBA" id="ARBA00022801"/>
    </source>
</evidence>
<evidence type="ECO:0000259" key="7">
    <source>
        <dbReference type="Pfam" id="PF08340"/>
    </source>
</evidence>
<dbReference type="InterPro" id="IPR013527">
    <property type="entry name" value="YicC-like_N"/>
</dbReference>
<evidence type="ECO:0000259" key="6">
    <source>
        <dbReference type="Pfam" id="PF03755"/>
    </source>
</evidence>
<keyword evidence="3" id="KW-0255">Endonuclease</keyword>
<organism evidence="8 9">
    <name type="scientific">Desulfovibrio litoralis DSM 11393</name>
    <dbReference type="NCBI Taxonomy" id="1121455"/>
    <lineage>
        <taxon>Bacteria</taxon>
        <taxon>Pseudomonadati</taxon>
        <taxon>Thermodesulfobacteriota</taxon>
        <taxon>Desulfovibrionia</taxon>
        <taxon>Desulfovibrionales</taxon>
        <taxon>Desulfovibrionaceae</taxon>
        <taxon>Desulfovibrio</taxon>
    </lineage>
</organism>
<dbReference type="RefSeq" id="WP_072696573.1">
    <property type="nucleotide sequence ID" value="NZ_FRDI01000003.1"/>
</dbReference>
<dbReference type="Proteomes" id="UP000186469">
    <property type="component" value="Unassembled WGS sequence"/>
</dbReference>
<dbReference type="InterPro" id="IPR013551">
    <property type="entry name" value="YicC-like_C"/>
</dbReference>
<dbReference type="Pfam" id="PF08340">
    <property type="entry name" value="YicC-like_C"/>
    <property type="match status" value="1"/>
</dbReference>
<name>A0A1M7SFV2_9BACT</name>
<gene>
    <name evidence="8" type="ORF">SAMN02745728_00897</name>
</gene>
<dbReference type="NCBIfam" id="TIGR00255">
    <property type="entry name" value="YicC/YloC family endoribonuclease"/>
    <property type="match status" value="1"/>
</dbReference>
<dbReference type="PANTHER" id="PTHR30636">
    <property type="entry name" value="UPF0701 PROTEIN YICC"/>
    <property type="match status" value="1"/>
</dbReference>
<feature type="domain" description="Endoribonuclease YicC-like N-terminal" evidence="6">
    <location>
        <begin position="2"/>
        <end position="155"/>
    </location>
</feature>
<reference evidence="8 9" key="1">
    <citation type="submission" date="2016-12" db="EMBL/GenBank/DDBJ databases">
        <authorList>
            <person name="Song W.-J."/>
            <person name="Kurnit D.M."/>
        </authorList>
    </citation>
    <scope>NUCLEOTIDE SEQUENCE [LARGE SCALE GENOMIC DNA]</scope>
    <source>
        <strain evidence="8 9">DSM 11393</strain>
    </source>
</reference>
<dbReference type="AlphaFoldDB" id="A0A1M7SFV2"/>
<dbReference type="STRING" id="1121455.SAMN02745728_00897"/>
<dbReference type="Pfam" id="PF03755">
    <property type="entry name" value="YicC-like_N"/>
    <property type="match status" value="1"/>
</dbReference>
<dbReference type="EMBL" id="FRDI01000003">
    <property type="protein sequence ID" value="SHN57363.1"/>
    <property type="molecule type" value="Genomic_DNA"/>
</dbReference>
<dbReference type="PANTHER" id="PTHR30636:SF3">
    <property type="entry name" value="UPF0701 PROTEIN YICC"/>
    <property type="match status" value="1"/>
</dbReference>
<comment type="similarity">
    <text evidence="5">Belongs to the YicC/YloC family.</text>
</comment>
<evidence type="ECO:0000313" key="8">
    <source>
        <dbReference type="EMBL" id="SHN57363.1"/>
    </source>
</evidence>
<keyword evidence="9" id="KW-1185">Reference proteome</keyword>
<proteinExistence type="inferred from homology"/>
<evidence type="ECO:0000256" key="1">
    <source>
        <dbReference type="ARBA" id="ARBA00001968"/>
    </source>
</evidence>
<evidence type="ECO:0000256" key="5">
    <source>
        <dbReference type="ARBA" id="ARBA00035648"/>
    </source>
</evidence>
<dbReference type="OrthoDB" id="9771229at2"/>
<protein>
    <submittedName>
        <fullName evidence="8">TIGR00255 family protein</fullName>
    </submittedName>
</protein>
<sequence>MLKSMTGFGRYSQEEEKCVQTWEVRSVNSRYLDIKWRLPQCVRSFEPIFEKTLRRFAQRGRLEVSLSLQFNNNYSDVLTFNDNAASSILDRLTLFAKERGHIYTPDYNRLLGLSHLWETDNLSNNEELSDNLVQGLEAALTDWNDARLSEAKTLSSDILSRIIRMEEWLDLIIERAPEIKEERFSAVKERIGEILANHQQELDEGRFLQEITLLADKLDVSEELTRLSSHLERLRELLSLGNDAGRRLDFTMQECFREINTCGNKIQDVQISRIVVDFKNELEKCREQVQNLE</sequence>
<comment type="cofactor">
    <cofactor evidence="1">
        <name>a divalent metal cation</name>
        <dbReference type="ChEBI" id="CHEBI:60240"/>
    </cofactor>
</comment>
<dbReference type="GO" id="GO:0004521">
    <property type="term" value="F:RNA endonuclease activity"/>
    <property type="evidence" value="ECO:0007669"/>
    <property type="project" value="InterPro"/>
</dbReference>
<evidence type="ECO:0000256" key="3">
    <source>
        <dbReference type="ARBA" id="ARBA00022759"/>
    </source>
</evidence>
<dbReference type="InterPro" id="IPR005229">
    <property type="entry name" value="YicC/YloC-like"/>
</dbReference>